<dbReference type="AlphaFoldDB" id="B8FB16"/>
<protein>
    <recommendedName>
        <fullName evidence="3">DUF4911 domain-containing protein</fullName>
    </recommendedName>
</protein>
<reference evidence="1 2" key="1">
    <citation type="journal article" date="2012" name="Environ. Microbiol.">
        <title>The genome sequence of Desulfatibacillum alkenivorans AK-01: a blueprint for anaerobic alkane oxidation.</title>
        <authorList>
            <person name="Callaghan A.V."/>
            <person name="Morris B.E."/>
            <person name="Pereira I.A."/>
            <person name="McInerney M.J."/>
            <person name="Austin R.N."/>
            <person name="Groves J.T."/>
            <person name="Kukor J.J."/>
            <person name="Suflita J.M."/>
            <person name="Young L.Y."/>
            <person name="Zylstra G.J."/>
            <person name="Wawrik B."/>
        </authorList>
    </citation>
    <scope>NUCLEOTIDE SEQUENCE [LARGE SCALE GENOMIC DNA]</scope>
    <source>
        <strain evidence="1 2">AK-01</strain>
    </source>
</reference>
<dbReference type="HOGENOM" id="CLU_190608_2_0_7"/>
<dbReference type="KEGG" id="dal:Dalk_2409"/>
<evidence type="ECO:0000313" key="1">
    <source>
        <dbReference type="EMBL" id="ACL04102.1"/>
    </source>
</evidence>
<accession>B8FB16</accession>
<organism evidence="1 2">
    <name type="scientific">Desulfatibacillum aliphaticivorans</name>
    <dbReference type="NCBI Taxonomy" id="218208"/>
    <lineage>
        <taxon>Bacteria</taxon>
        <taxon>Pseudomonadati</taxon>
        <taxon>Thermodesulfobacteriota</taxon>
        <taxon>Desulfobacteria</taxon>
        <taxon>Desulfobacterales</taxon>
        <taxon>Desulfatibacillaceae</taxon>
        <taxon>Desulfatibacillum</taxon>
    </lineage>
</organism>
<evidence type="ECO:0008006" key="3">
    <source>
        <dbReference type="Google" id="ProtNLM"/>
    </source>
</evidence>
<dbReference type="Proteomes" id="UP000000739">
    <property type="component" value="Chromosome"/>
</dbReference>
<name>B8FB16_DESAL</name>
<evidence type="ECO:0000313" key="2">
    <source>
        <dbReference type="Proteomes" id="UP000000739"/>
    </source>
</evidence>
<keyword evidence="2" id="KW-1185">Reference proteome</keyword>
<dbReference type="Pfam" id="PF16256">
    <property type="entry name" value="DUF4911"/>
    <property type="match status" value="1"/>
</dbReference>
<sequence>MECNLHKYRVDPREIHFIRFIMEACDHVAVVSTIDVKSGLISLSVPPDREEEAEEIMNSLGRSMFLDKLEDREQTP</sequence>
<dbReference type="eggNOG" id="ENOG5033AGM">
    <property type="taxonomic scope" value="Bacteria"/>
</dbReference>
<gene>
    <name evidence="1" type="ordered locus">Dalk_2409</name>
</gene>
<dbReference type="EMBL" id="CP001322">
    <property type="protein sequence ID" value="ACL04102.1"/>
    <property type="molecule type" value="Genomic_DNA"/>
</dbReference>
<proteinExistence type="predicted"/>
<dbReference type="InterPro" id="IPR032587">
    <property type="entry name" value="DUF4911"/>
</dbReference>